<protein>
    <submittedName>
        <fullName evidence="1">Uncharacterized protein</fullName>
    </submittedName>
</protein>
<dbReference type="STRING" id="1797689.A3F24_02445"/>
<dbReference type="EMBL" id="MHIX01000032">
    <property type="protein sequence ID" value="OGY58849.1"/>
    <property type="molecule type" value="Genomic_DNA"/>
</dbReference>
<evidence type="ECO:0000313" key="2">
    <source>
        <dbReference type="Proteomes" id="UP000178515"/>
    </source>
</evidence>
<gene>
    <name evidence="1" type="ORF">A3F24_02445</name>
</gene>
<name>A0A1G1Z329_9BACT</name>
<evidence type="ECO:0000313" key="1">
    <source>
        <dbReference type="EMBL" id="OGY58849.1"/>
    </source>
</evidence>
<reference evidence="1 2" key="1">
    <citation type="journal article" date="2016" name="Nat. Commun.">
        <title>Thousands of microbial genomes shed light on interconnected biogeochemical processes in an aquifer system.</title>
        <authorList>
            <person name="Anantharaman K."/>
            <person name="Brown C.T."/>
            <person name="Hug L.A."/>
            <person name="Sharon I."/>
            <person name="Castelle C.J."/>
            <person name="Probst A.J."/>
            <person name="Thomas B.C."/>
            <person name="Singh A."/>
            <person name="Wilkins M.J."/>
            <person name="Karaoz U."/>
            <person name="Brodie E.L."/>
            <person name="Williams K.H."/>
            <person name="Hubbard S.S."/>
            <person name="Banfield J.F."/>
        </authorList>
    </citation>
    <scope>NUCLEOTIDE SEQUENCE [LARGE SCALE GENOMIC DNA]</scope>
</reference>
<accession>A0A1G1Z329</accession>
<sequence length="172" mass="20728">MGFTAFLAQKNNIEHICSEPNLFTEREKLLKKFSKEESQYYYFARAVDSWNRFAFSVPFLEYITPYLERDRTVTEWDDFDFSIDHMRQIHKEIFHDEFNERNKDFFAKLVNPFSEETIINKIARESGYIRDSHIVRKIIEAWEQGKNIFVVYGLGHLNNHKTMLEKKLLENT</sequence>
<organism evidence="1 2">
    <name type="scientific">Candidatus Colwellbacteria bacterium RIFCSPHIGHO2_12_FULL_44_17</name>
    <dbReference type="NCBI Taxonomy" id="1797689"/>
    <lineage>
        <taxon>Bacteria</taxon>
        <taxon>Candidatus Colwelliibacteriota</taxon>
    </lineage>
</organism>
<comment type="caution">
    <text evidence="1">The sequence shown here is derived from an EMBL/GenBank/DDBJ whole genome shotgun (WGS) entry which is preliminary data.</text>
</comment>
<proteinExistence type="predicted"/>
<dbReference type="Proteomes" id="UP000178515">
    <property type="component" value="Unassembled WGS sequence"/>
</dbReference>
<dbReference type="AlphaFoldDB" id="A0A1G1Z329"/>